<protein>
    <recommendedName>
        <fullName evidence="3">DUF4258 domain-containing protein</fullName>
    </recommendedName>
</protein>
<dbReference type="EMBL" id="LVXZ01000035">
    <property type="protein sequence ID" value="OAP92670.1"/>
    <property type="molecule type" value="Genomic_DNA"/>
</dbReference>
<dbReference type="Proteomes" id="UP000078302">
    <property type="component" value="Unassembled WGS sequence"/>
</dbReference>
<proteinExistence type="predicted"/>
<evidence type="ECO:0000313" key="1">
    <source>
        <dbReference type="EMBL" id="OAP92670.1"/>
    </source>
</evidence>
<gene>
    <name evidence="1" type="ORF">A4H96_03455</name>
</gene>
<accession>A0A179BMW1</accession>
<comment type="caution">
    <text evidence="1">The sequence shown here is derived from an EMBL/GenBank/DDBJ whole genome shotgun (WGS) entry which is preliminary data.</text>
</comment>
<dbReference type="AlphaFoldDB" id="A0A179BMW1"/>
<name>A0A179BMW1_ACIFR</name>
<evidence type="ECO:0000313" key="2">
    <source>
        <dbReference type="Proteomes" id="UP000078302"/>
    </source>
</evidence>
<organism evidence="1 2">
    <name type="scientific">Acidithiobacillus ferrooxidans</name>
    <name type="common">Thiobacillus ferrooxidans</name>
    <dbReference type="NCBI Taxonomy" id="920"/>
    <lineage>
        <taxon>Bacteria</taxon>
        <taxon>Pseudomonadati</taxon>
        <taxon>Pseudomonadota</taxon>
        <taxon>Acidithiobacillia</taxon>
        <taxon>Acidithiobacillales</taxon>
        <taxon>Acidithiobacillaceae</taxon>
        <taxon>Acidithiobacillus</taxon>
    </lineage>
</organism>
<keyword evidence="2" id="KW-1185">Reference proteome</keyword>
<reference evidence="1 2" key="1">
    <citation type="submission" date="2016-04" db="EMBL/GenBank/DDBJ databases">
        <title>Acidithiobacillus ferrooxidans genome sequencing and assembly.</title>
        <authorList>
            <person name="Zhou Z."/>
        </authorList>
    </citation>
    <scope>NUCLEOTIDE SEQUENCE [LARGE SCALE GENOMIC DNA]</scope>
    <source>
        <strain evidence="1 2">BY0502</strain>
    </source>
</reference>
<sequence>MKTTQYFQTMRLRPDRAGIDMEWIRRTIEHPDRETIQDDGRIRRYKAIPEAGGKYLRAILLADGETVHNAFFDRGFQP</sequence>
<evidence type="ECO:0008006" key="3">
    <source>
        <dbReference type="Google" id="ProtNLM"/>
    </source>
</evidence>